<evidence type="ECO:0000313" key="6">
    <source>
        <dbReference type="Proteomes" id="UP000823894"/>
    </source>
</evidence>
<dbReference type="Pfam" id="PF05569">
    <property type="entry name" value="Peptidase_M56"/>
    <property type="match status" value="2"/>
</dbReference>
<accession>A0A9D2NVT8</accession>
<feature type="transmembrane region" description="Helical" evidence="2">
    <location>
        <begin position="181"/>
        <end position="201"/>
    </location>
</feature>
<dbReference type="Proteomes" id="UP000823894">
    <property type="component" value="Unassembled WGS sequence"/>
</dbReference>
<sequence length="808" mass="89190">MAWIREVFLTVLNMSVTAGITILVILAVRAVFRKAPRKYLYVLWLVAALRLVCPWAPESRMSLFNLNLLQPAESAGGAQMWYAPAEAETSGGNTGEDVAGGDQNSGAAADIPSSEGIQRADAAENGSGTAGTASLHETHGQQAQEDQSRQQTAGQQNQTRQSSSSGAAVQETARKMFPGGFTVLCKVWLTGIAVSLLYQILCWRRVRKRTGQAVLLEENIYECDSIGSPFVMGIRRPKIYIPFRISEEQRGMILLHEQCHIRRKDHLVKLFAVLILAVYWFHPLVWIAFRCMSADMEMSCDEMVLERLGSGGKEDYSRCLLGFAVQKHTAPGILAFGESSVKSRVKNILKFRKRGALFGAAAVLVCAALAVLLLTNGTGQQPALTYSGENRAGSGGENGWEAHRMDYSLDGRTRTVAFYRELWLDGALAGCQLLDVWEVGEGAFPGNGSLTLESWNTGGADDTGTEEEDAGWTLEISLYQTDSEGDTRWQTSDRFSLSDSGIDSFMGNFRVEADGEEKSLLAEEDFVLAAFHLGREKDGEATVYHTPCEDLDDRDSRSYSIPLSDEDDINAGELVYRMAVSEKSVEELEQEYSVSPDVRKMLDKRNPYIGDAPADGEVLGAVRMGYMGMYGTELQTSEEPYVLTLHFEDEPEDPTAWNIQMQKKAVLILALIDNAGAVEWTHPAESGTETYRWRMDLEQAGQMTGIQDIKACTEDPQAFQTLCESVSAMHGTVEFAQAEQTEEGWQAPDGRVYRYRYTLAGVLPNAEYASIVEILSDVEGLSYIDVWMTMLSSQYPAPYANDIYILGV</sequence>
<evidence type="ECO:0000259" key="4">
    <source>
        <dbReference type="Pfam" id="PF16107"/>
    </source>
</evidence>
<evidence type="ECO:0000256" key="2">
    <source>
        <dbReference type="SAM" id="Phobius"/>
    </source>
</evidence>
<keyword evidence="2" id="KW-0812">Transmembrane</keyword>
<feature type="domain" description="Peptidase M56" evidence="3">
    <location>
        <begin position="149"/>
        <end position="348"/>
    </location>
</feature>
<protein>
    <submittedName>
        <fullName evidence="5">DUF4825 domain-containing protein</fullName>
    </submittedName>
</protein>
<dbReference type="InterPro" id="IPR052173">
    <property type="entry name" value="Beta-lactam_resp_regulator"/>
</dbReference>
<dbReference type="CDD" id="cd07341">
    <property type="entry name" value="M56_BlaR1_MecR1_like"/>
    <property type="match status" value="1"/>
</dbReference>
<organism evidence="5 6">
    <name type="scientific">Candidatus Mediterraneibacter faecigallinarum</name>
    <dbReference type="NCBI Taxonomy" id="2838669"/>
    <lineage>
        <taxon>Bacteria</taxon>
        <taxon>Bacillati</taxon>
        <taxon>Bacillota</taxon>
        <taxon>Clostridia</taxon>
        <taxon>Lachnospirales</taxon>
        <taxon>Lachnospiraceae</taxon>
        <taxon>Mediterraneibacter</taxon>
    </lineage>
</organism>
<dbReference type="AlphaFoldDB" id="A0A9D2NVT8"/>
<keyword evidence="2" id="KW-1133">Transmembrane helix</keyword>
<gene>
    <name evidence="5" type="ORF">H9757_05270</name>
</gene>
<name>A0A9D2NVT8_9FIRM</name>
<dbReference type="Pfam" id="PF16107">
    <property type="entry name" value="DUF4825"/>
    <property type="match status" value="1"/>
</dbReference>
<proteinExistence type="predicted"/>
<feature type="region of interest" description="Disordered" evidence="1">
    <location>
        <begin position="87"/>
        <end position="169"/>
    </location>
</feature>
<reference evidence="5" key="1">
    <citation type="journal article" date="2021" name="PeerJ">
        <title>Extensive microbial diversity within the chicken gut microbiome revealed by metagenomics and culture.</title>
        <authorList>
            <person name="Gilroy R."/>
            <person name="Ravi A."/>
            <person name="Getino M."/>
            <person name="Pursley I."/>
            <person name="Horton D.L."/>
            <person name="Alikhan N.F."/>
            <person name="Baker D."/>
            <person name="Gharbi K."/>
            <person name="Hall N."/>
            <person name="Watson M."/>
            <person name="Adriaenssens E.M."/>
            <person name="Foster-Nyarko E."/>
            <person name="Jarju S."/>
            <person name="Secka A."/>
            <person name="Antonio M."/>
            <person name="Oren A."/>
            <person name="Chaudhuri R.R."/>
            <person name="La Ragione R."/>
            <person name="Hildebrand F."/>
            <person name="Pallen M.J."/>
        </authorList>
    </citation>
    <scope>NUCLEOTIDE SEQUENCE</scope>
    <source>
        <strain evidence="5">ChiGjej1B1-1692</strain>
    </source>
</reference>
<keyword evidence="2" id="KW-0472">Membrane</keyword>
<feature type="transmembrane region" description="Helical" evidence="2">
    <location>
        <begin position="270"/>
        <end position="289"/>
    </location>
</feature>
<dbReference type="EMBL" id="DWWK01000075">
    <property type="protein sequence ID" value="HJC38456.1"/>
    <property type="molecule type" value="Genomic_DNA"/>
</dbReference>
<comment type="caution">
    <text evidence="5">The sequence shown here is derived from an EMBL/GenBank/DDBJ whole genome shotgun (WGS) entry which is preliminary data.</text>
</comment>
<feature type="transmembrane region" description="Helical" evidence="2">
    <location>
        <begin position="12"/>
        <end position="32"/>
    </location>
</feature>
<evidence type="ECO:0000256" key="1">
    <source>
        <dbReference type="SAM" id="MobiDB-lite"/>
    </source>
</evidence>
<feature type="domain" description="Peptidase M56" evidence="3">
    <location>
        <begin position="10"/>
        <end position="69"/>
    </location>
</feature>
<dbReference type="InterPro" id="IPR008756">
    <property type="entry name" value="Peptidase_M56"/>
</dbReference>
<evidence type="ECO:0000259" key="3">
    <source>
        <dbReference type="Pfam" id="PF05569"/>
    </source>
</evidence>
<evidence type="ECO:0000313" key="5">
    <source>
        <dbReference type="EMBL" id="HJC38456.1"/>
    </source>
</evidence>
<dbReference type="PANTHER" id="PTHR34978">
    <property type="entry name" value="POSSIBLE SENSOR-TRANSDUCER PROTEIN BLAR"/>
    <property type="match status" value="1"/>
</dbReference>
<reference evidence="5" key="2">
    <citation type="submission" date="2021-04" db="EMBL/GenBank/DDBJ databases">
        <authorList>
            <person name="Gilroy R."/>
        </authorList>
    </citation>
    <scope>NUCLEOTIDE SEQUENCE</scope>
    <source>
        <strain evidence="5">ChiGjej1B1-1692</strain>
    </source>
</reference>
<feature type="transmembrane region" description="Helical" evidence="2">
    <location>
        <begin position="355"/>
        <end position="374"/>
    </location>
</feature>
<dbReference type="PANTHER" id="PTHR34978:SF3">
    <property type="entry name" value="SLR0241 PROTEIN"/>
    <property type="match status" value="1"/>
</dbReference>
<feature type="compositionally biased region" description="Low complexity" evidence="1">
    <location>
        <begin position="149"/>
        <end position="162"/>
    </location>
</feature>
<dbReference type="InterPro" id="IPR032250">
    <property type="entry name" value="DUF4825"/>
</dbReference>
<feature type="domain" description="DUF4825" evidence="4">
    <location>
        <begin position="602"/>
        <end position="687"/>
    </location>
</feature>